<dbReference type="Pfam" id="PF13298">
    <property type="entry name" value="LigD_N"/>
    <property type="match status" value="1"/>
</dbReference>
<dbReference type="AlphaFoldDB" id="A0A089P552"/>
<dbReference type="InterPro" id="IPR012310">
    <property type="entry name" value="DNA_ligase_ATP-dep_cent"/>
</dbReference>
<feature type="domain" description="DNA ligase D 3'-phosphoesterase" evidence="2">
    <location>
        <begin position="1"/>
        <end position="91"/>
    </location>
</feature>
<name>A0A089P552_9HYPH</name>
<dbReference type="InterPro" id="IPR014144">
    <property type="entry name" value="LigD_PE_domain"/>
</dbReference>
<dbReference type="EC" id="6.5.1.1" evidence="3"/>
<reference evidence="3 4" key="1">
    <citation type="journal article" date="2014" name="PLoS ONE">
        <title>Genome Information of Methylobacterium oryzae, a Plant-Probiotic Methylotroph in the Phyllosphere.</title>
        <authorList>
            <person name="Kwak M.J."/>
            <person name="Jeong H."/>
            <person name="Madhaiyan M."/>
            <person name="Lee Y."/>
            <person name="Sa T.M."/>
            <person name="Oh T.K."/>
            <person name="Kim J.F."/>
        </authorList>
    </citation>
    <scope>NUCLEOTIDE SEQUENCE [LARGE SCALE GENOMIC DNA]</scope>
    <source>
        <strain evidence="3 4">CBMB20</strain>
    </source>
</reference>
<sequence>MDGVLKSWAVTRGPSLSPAEKRLAVMTEDHPVEYLDWEGAIPKGQYGGGTMIVWDTGLWEPVCDPAAGLEKGHLEFSLHGERLGGRWHLVRLKDRDGEKKQPWLLMKADDEHARRDGDILVEHEASVLSGRTNRDLAAGGVVRGDHATRVQVAAERKAKPPATRSKGARKAILPPFVEPALATLVDDVPSGDGWLYEIKHDGYRMQARVDGGSVKLLTRSGLDWTAKFEPTALVLKAMKLPSALIDGEIVVETENGVSDFSALQQALAAGETGSAVFYVFDLLNLDGRDIWGLPLS</sequence>
<protein>
    <submittedName>
        <fullName evidence="3">ATP-dependent DNA ligase</fullName>
        <ecNumber evidence="3">6.5.1.1</ecNumber>
    </submittedName>
</protein>
<dbReference type="NCBIfam" id="TIGR02777">
    <property type="entry name" value="LigD_PE_dom"/>
    <property type="match status" value="1"/>
</dbReference>
<organism evidence="3 4">
    <name type="scientific">Methylobacterium oryzae CBMB20</name>
    <dbReference type="NCBI Taxonomy" id="693986"/>
    <lineage>
        <taxon>Bacteria</taxon>
        <taxon>Pseudomonadati</taxon>
        <taxon>Pseudomonadota</taxon>
        <taxon>Alphaproteobacteria</taxon>
        <taxon>Hyphomicrobiales</taxon>
        <taxon>Methylobacteriaceae</taxon>
        <taxon>Methylobacterium</taxon>
    </lineage>
</organism>
<dbReference type="GO" id="GO:0006281">
    <property type="term" value="P:DNA repair"/>
    <property type="evidence" value="ECO:0007669"/>
    <property type="project" value="InterPro"/>
</dbReference>
<dbReference type="PANTHER" id="PTHR39465">
    <property type="entry name" value="DNA LIGASE D, 3'-PHOSPHOESTERASE DOMAIN"/>
    <property type="match status" value="1"/>
</dbReference>
<evidence type="ECO:0000313" key="3">
    <source>
        <dbReference type="EMBL" id="AIQ93188.1"/>
    </source>
</evidence>
<gene>
    <name evidence="3" type="primary">ligD</name>
    <name evidence="3" type="ORF">MOC_5433</name>
</gene>
<evidence type="ECO:0000313" key="4">
    <source>
        <dbReference type="Proteomes" id="UP000029492"/>
    </source>
</evidence>
<dbReference type="HOGENOM" id="CLU_008325_2_1_5"/>
<dbReference type="STRING" id="693986.MOC_5433"/>
<dbReference type="Pfam" id="PF01068">
    <property type="entry name" value="DNA_ligase_A_M"/>
    <property type="match status" value="1"/>
</dbReference>
<dbReference type="GO" id="GO:0003910">
    <property type="term" value="F:DNA ligase (ATP) activity"/>
    <property type="evidence" value="ECO:0007669"/>
    <property type="project" value="UniProtKB-EC"/>
</dbReference>
<keyword evidence="4" id="KW-1185">Reference proteome</keyword>
<dbReference type="eggNOG" id="COG1793">
    <property type="taxonomic scope" value="Bacteria"/>
</dbReference>
<dbReference type="EMBL" id="CP003811">
    <property type="protein sequence ID" value="AIQ93188.1"/>
    <property type="molecule type" value="Genomic_DNA"/>
</dbReference>
<dbReference type="Gene3D" id="3.30.470.30">
    <property type="entry name" value="DNA ligase/mRNA capping enzyme"/>
    <property type="match status" value="1"/>
</dbReference>
<evidence type="ECO:0000259" key="1">
    <source>
        <dbReference type="Pfam" id="PF01068"/>
    </source>
</evidence>
<keyword evidence="3" id="KW-0436">Ligase</keyword>
<dbReference type="PANTHER" id="PTHR39465:SF1">
    <property type="entry name" value="DNA LIGASE D 3'-PHOSPHOESTERASE DOMAIN-CONTAINING PROTEIN"/>
    <property type="match status" value="1"/>
</dbReference>
<proteinExistence type="predicted"/>
<dbReference type="GO" id="GO:0005524">
    <property type="term" value="F:ATP binding"/>
    <property type="evidence" value="ECO:0007669"/>
    <property type="project" value="InterPro"/>
</dbReference>
<dbReference type="Proteomes" id="UP000029492">
    <property type="component" value="Chromosome"/>
</dbReference>
<accession>A0A089P552</accession>
<feature type="domain" description="ATP-dependent DNA ligase family profile" evidence="1">
    <location>
        <begin position="191"/>
        <end position="295"/>
    </location>
</feature>
<dbReference type="KEGG" id="mor:MOC_5433"/>
<dbReference type="SUPFAM" id="SSF56091">
    <property type="entry name" value="DNA ligase/mRNA capping enzyme, catalytic domain"/>
    <property type="match status" value="1"/>
</dbReference>
<evidence type="ECO:0000259" key="2">
    <source>
        <dbReference type="Pfam" id="PF13298"/>
    </source>
</evidence>
<dbReference type="GO" id="GO:0006310">
    <property type="term" value="P:DNA recombination"/>
    <property type="evidence" value="ECO:0007669"/>
    <property type="project" value="InterPro"/>
</dbReference>